<comment type="caution">
    <text evidence="2">The sequence shown here is derived from an EMBL/GenBank/DDBJ whole genome shotgun (WGS) entry which is preliminary data.</text>
</comment>
<feature type="region of interest" description="Disordered" evidence="1">
    <location>
        <begin position="233"/>
        <end position="253"/>
    </location>
</feature>
<keyword evidence="3" id="KW-1185">Reference proteome</keyword>
<sequence>MPLTSNPDLASHVKSISFRYGPNVHAERPKYVPSINDKQLIKDSLKKLGAADIDWKQWASDCNDQNVEQEQLYATILLFTANVESLEIDDGALSVVGETANKIPWWLVHFRHFVNGRSVGRVQRFQHLQSIRVDVQYLKLRHLAPIFRLRSMRKVTLIGLVEWAHTEEDSTEALRRLFRVSPIHELHMEKSFVEDNVLDVVISCIAHLRAFRYWSSRDQFMVNGRNSDDYWGLSDQAGYRPPDDTDPSNTWRG</sequence>
<dbReference type="EMBL" id="JAKJXO020000014">
    <property type="protein sequence ID" value="KAL1596615.1"/>
    <property type="molecule type" value="Genomic_DNA"/>
</dbReference>
<evidence type="ECO:0000313" key="2">
    <source>
        <dbReference type="EMBL" id="KAL1596615.1"/>
    </source>
</evidence>
<evidence type="ECO:0000256" key="1">
    <source>
        <dbReference type="SAM" id="MobiDB-lite"/>
    </source>
</evidence>
<organism evidence="2 3">
    <name type="scientific">Paraconiothyrium brasiliense</name>
    <dbReference type="NCBI Taxonomy" id="300254"/>
    <lineage>
        <taxon>Eukaryota</taxon>
        <taxon>Fungi</taxon>
        <taxon>Dikarya</taxon>
        <taxon>Ascomycota</taxon>
        <taxon>Pezizomycotina</taxon>
        <taxon>Dothideomycetes</taxon>
        <taxon>Pleosporomycetidae</taxon>
        <taxon>Pleosporales</taxon>
        <taxon>Massarineae</taxon>
        <taxon>Didymosphaeriaceae</taxon>
        <taxon>Paraconiothyrium</taxon>
    </lineage>
</organism>
<gene>
    <name evidence="2" type="ORF">SLS60_009263</name>
</gene>
<proteinExistence type="predicted"/>
<accession>A0ABR3QWV0</accession>
<evidence type="ECO:0000313" key="3">
    <source>
        <dbReference type="Proteomes" id="UP001521785"/>
    </source>
</evidence>
<reference evidence="2 3" key="1">
    <citation type="submission" date="2024-02" db="EMBL/GenBank/DDBJ databases">
        <title>De novo assembly and annotation of 12 fungi associated with fruit tree decline syndrome in Ontario, Canada.</title>
        <authorList>
            <person name="Sulman M."/>
            <person name="Ellouze W."/>
            <person name="Ilyukhin E."/>
        </authorList>
    </citation>
    <scope>NUCLEOTIDE SEQUENCE [LARGE SCALE GENOMIC DNA]</scope>
    <source>
        <strain evidence="2 3">M42-189</strain>
    </source>
</reference>
<name>A0ABR3QWV0_9PLEO</name>
<protein>
    <submittedName>
        <fullName evidence="2">Uncharacterized protein</fullName>
    </submittedName>
</protein>
<dbReference type="Proteomes" id="UP001521785">
    <property type="component" value="Unassembled WGS sequence"/>
</dbReference>